<dbReference type="Gene3D" id="3.40.50.1820">
    <property type="entry name" value="alpha/beta hydrolase"/>
    <property type="match status" value="1"/>
</dbReference>
<proteinExistence type="inferred from homology"/>
<dbReference type="EC" id="3.4.21.83" evidence="3"/>
<dbReference type="PANTHER" id="PTHR11757">
    <property type="entry name" value="PROTEASE FAMILY S9A OLIGOPEPTIDASE"/>
    <property type="match status" value="1"/>
</dbReference>
<evidence type="ECO:0000259" key="2">
    <source>
        <dbReference type="Pfam" id="PF00326"/>
    </source>
</evidence>
<name>A0A1R4J874_9ACTN</name>
<evidence type="ECO:0000256" key="1">
    <source>
        <dbReference type="ARBA" id="ARBA00005228"/>
    </source>
</evidence>
<dbReference type="OrthoDB" id="9801421at2"/>
<dbReference type="InterPro" id="IPR029058">
    <property type="entry name" value="AB_hydrolase_fold"/>
</dbReference>
<dbReference type="Proteomes" id="UP000188342">
    <property type="component" value="Unassembled WGS sequence"/>
</dbReference>
<dbReference type="AlphaFoldDB" id="A0A1R4J874"/>
<dbReference type="PANTHER" id="PTHR11757:SF19">
    <property type="entry name" value="PROLYL ENDOPEPTIDASE-LIKE"/>
    <property type="match status" value="1"/>
</dbReference>
<dbReference type="SUPFAM" id="SSF53474">
    <property type="entry name" value="alpha/beta-Hydrolases"/>
    <property type="match status" value="1"/>
</dbReference>
<dbReference type="GO" id="GO:0004252">
    <property type="term" value="F:serine-type endopeptidase activity"/>
    <property type="evidence" value="ECO:0007669"/>
    <property type="project" value="UniProtKB-EC"/>
</dbReference>
<feature type="domain" description="Peptidase S9 prolyl oligopeptidase catalytic" evidence="2">
    <location>
        <begin position="449"/>
        <end position="633"/>
    </location>
</feature>
<comment type="similarity">
    <text evidence="1">Belongs to the peptidase S9A family.</text>
</comment>
<dbReference type="GO" id="GO:0006508">
    <property type="term" value="P:proteolysis"/>
    <property type="evidence" value="ECO:0007669"/>
    <property type="project" value="UniProtKB-KW"/>
</dbReference>
<dbReference type="PRINTS" id="PR00862">
    <property type="entry name" value="PROLIGOPTASE"/>
</dbReference>
<reference evidence="3 4" key="1">
    <citation type="submission" date="2017-02" db="EMBL/GenBank/DDBJ databases">
        <authorList>
            <person name="Peterson S.W."/>
        </authorList>
    </citation>
    <scope>NUCLEOTIDE SEQUENCE [LARGE SCALE GENOMIC DNA]</scope>
    <source>
        <strain evidence="3 4">LSP_Lj1</strain>
    </source>
</reference>
<sequence length="672" mass="72138">MATHHALTLDLDIAPVELTPEAVEAADRSQLLTALEQLGTDVNEMATGQAVADEGFDIVPMRDGWLRLGASPDGRLEAGWIADPRDPGSLLGETFLLQEAELDLNNLSLYRIDLDEGADHWLNVFRLHHREAYVAVGYRRDEPEPSRQGVVAGLYPDALVAGAEGNRIVFVQPDPERAGRTQAVVALLSGETEPEVVTTGDAAEISLAPTARRRWVTVEWGPRRSRHTGLLDVDAESPAVVPIELERQSAALVQVGSLEERDTLFVVVAGEQGWELYTSPLEPLPRSFTGAHLERLAEGHGTPFALAAGVEQALVGVRTKLADGGAEDLVLGVALPSGEVSEVRRSPGLLRLQSNTTLSRVGFSLVERVGARGITWFHSPDGAPLGGDAAGSDVPLQRGWGETTSRDGFRVRVDARWYGEDSTFRGPVALMLYGAYGLDLDLDSDPQLLEWLDRGWAVAAAQVRGGAGERHRQAIGSLRENSLADAEAVVRWLRSADGGIQADPLVVLGASAGGLQASVVAARCPDAVDAVIVVNGYVDPLGELQAAGAATAQADRNEWGDPEDPEVRRVLSRLSGPGLLARMAPAPAPAPRALVIVCGRDVRVDPRRGVAWALRYRALGHRADLWYDPLGTHDQWGEGCPPGALVEWAAEVLDLRCPEHCRADHTHRPLST</sequence>
<dbReference type="STRING" id="1255658.FM114_05900"/>
<gene>
    <name evidence="3" type="ORF">FM114_05900</name>
</gene>
<dbReference type="Pfam" id="PF00326">
    <property type="entry name" value="Peptidase_S9"/>
    <property type="match status" value="1"/>
</dbReference>
<dbReference type="EMBL" id="FUKQ01000024">
    <property type="protein sequence ID" value="SJN28005.1"/>
    <property type="molecule type" value="Genomic_DNA"/>
</dbReference>
<dbReference type="InterPro" id="IPR001375">
    <property type="entry name" value="Peptidase_S9_cat"/>
</dbReference>
<organism evidence="3 4">
    <name type="scientific">Luteococcus japonicus LSP_Lj1</name>
    <dbReference type="NCBI Taxonomy" id="1255658"/>
    <lineage>
        <taxon>Bacteria</taxon>
        <taxon>Bacillati</taxon>
        <taxon>Actinomycetota</taxon>
        <taxon>Actinomycetes</taxon>
        <taxon>Propionibacteriales</taxon>
        <taxon>Propionibacteriaceae</taxon>
        <taxon>Luteococcus</taxon>
    </lineage>
</organism>
<protein>
    <submittedName>
        <fullName evidence="3">Protease II</fullName>
        <ecNumber evidence="3">3.4.21.83</ecNumber>
    </submittedName>
</protein>
<evidence type="ECO:0000313" key="4">
    <source>
        <dbReference type="Proteomes" id="UP000188342"/>
    </source>
</evidence>
<accession>A0A1R4J874</accession>
<dbReference type="InterPro" id="IPR002470">
    <property type="entry name" value="Peptidase_S9A"/>
</dbReference>
<evidence type="ECO:0000313" key="3">
    <source>
        <dbReference type="EMBL" id="SJN28005.1"/>
    </source>
</evidence>
<keyword evidence="4" id="KW-1185">Reference proteome</keyword>
<keyword evidence="3" id="KW-0378">Hydrolase</keyword>
<keyword evidence="3" id="KW-0645">Protease</keyword>
<dbReference type="InterPro" id="IPR051543">
    <property type="entry name" value="Serine_Peptidase_S9A"/>
</dbReference>
<dbReference type="RefSeq" id="WP_094764262.1">
    <property type="nucleotide sequence ID" value="NZ_FUKQ01000024.1"/>
</dbReference>